<evidence type="ECO:0000313" key="2">
    <source>
        <dbReference type="EMBL" id="MDO6963128.1"/>
    </source>
</evidence>
<feature type="compositionally biased region" description="Acidic residues" evidence="1">
    <location>
        <begin position="91"/>
        <end position="103"/>
    </location>
</feature>
<name>A0ABT8YIH9_9HYPH</name>
<feature type="region of interest" description="Disordered" evidence="1">
    <location>
        <begin position="88"/>
        <end position="107"/>
    </location>
</feature>
<dbReference type="EMBL" id="JAUOZU010000003">
    <property type="protein sequence ID" value="MDO6963128.1"/>
    <property type="molecule type" value="Genomic_DNA"/>
</dbReference>
<proteinExistence type="predicted"/>
<organism evidence="2 3">
    <name type="scientific">Rhizobium alvei</name>
    <dbReference type="NCBI Taxonomy" id="1132659"/>
    <lineage>
        <taxon>Bacteria</taxon>
        <taxon>Pseudomonadati</taxon>
        <taxon>Pseudomonadota</taxon>
        <taxon>Alphaproteobacteria</taxon>
        <taxon>Hyphomicrobiales</taxon>
        <taxon>Rhizobiaceae</taxon>
        <taxon>Rhizobium/Agrobacterium group</taxon>
        <taxon>Rhizobium</taxon>
    </lineage>
</organism>
<gene>
    <name evidence="2" type="ORF">Q4481_04115</name>
</gene>
<evidence type="ECO:0000313" key="3">
    <source>
        <dbReference type="Proteomes" id="UP001174932"/>
    </source>
</evidence>
<comment type="caution">
    <text evidence="2">The sequence shown here is derived from an EMBL/GenBank/DDBJ whole genome shotgun (WGS) entry which is preliminary data.</text>
</comment>
<reference evidence="2" key="2">
    <citation type="submission" date="2023-07" db="EMBL/GenBank/DDBJ databases">
        <authorList>
            <person name="Shen H."/>
        </authorList>
    </citation>
    <scope>NUCLEOTIDE SEQUENCE</scope>
    <source>
        <strain evidence="2">TNR-22</strain>
    </source>
</reference>
<sequence length="129" mass="13381">MTQVVSVSATTAAYAAEALRPNARVSGTAPLDLPTKTASGKQKKVNESAPAGSIRPVPAPALSMFLLTNSMSNRQPEVAYHEAEGAYIDNNGDEMNEGVEAEPDDGRNERLANALADALSQSDDPAPGA</sequence>
<dbReference type="Proteomes" id="UP001174932">
    <property type="component" value="Unassembled WGS sequence"/>
</dbReference>
<reference evidence="2" key="1">
    <citation type="journal article" date="2015" name="Int. J. Syst. Evol. Microbiol.">
        <title>Rhizobium alvei sp. nov., isolated from a freshwater river.</title>
        <authorList>
            <person name="Sheu S.Y."/>
            <person name="Huang H.W."/>
            <person name="Young C.C."/>
            <person name="Chen W.M."/>
        </authorList>
    </citation>
    <scope>NUCLEOTIDE SEQUENCE</scope>
    <source>
        <strain evidence="2">TNR-22</strain>
    </source>
</reference>
<keyword evidence="3" id="KW-1185">Reference proteome</keyword>
<evidence type="ECO:0000256" key="1">
    <source>
        <dbReference type="SAM" id="MobiDB-lite"/>
    </source>
</evidence>
<dbReference type="RefSeq" id="WP_304375019.1">
    <property type="nucleotide sequence ID" value="NZ_JAUOZU010000003.1"/>
</dbReference>
<protein>
    <submittedName>
        <fullName evidence="2">Uncharacterized protein</fullName>
    </submittedName>
</protein>
<accession>A0ABT8YIH9</accession>
<feature type="region of interest" description="Disordered" evidence="1">
    <location>
        <begin position="21"/>
        <end position="56"/>
    </location>
</feature>